<feature type="region of interest" description="Disordered" evidence="1">
    <location>
        <begin position="1"/>
        <end position="105"/>
    </location>
</feature>
<feature type="region of interest" description="Disordered" evidence="1">
    <location>
        <begin position="553"/>
        <end position="576"/>
    </location>
</feature>
<dbReference type="Gene3D" id="3.40.50.300">
    <property type="entry name" value="P-loop containing nucleotide triphosphate hydrolases"/>
    <property type="match status" value="1"/>
</dbReference>
<dbReference type="InterPro" id="IPR027417">
    <property type="entry name" value="P-loop_NTPase"/>
</dbReference>
<feature type="compositionally biased region" description="Low complexity" evidence="1">
    <location>
        <begin position="8"/>
        <end position="22"/>
    </location>
</feature>
<dbReference type="GeneID" id="112294448"/>
<feature type="compositionally biased region" description="Basic and acidic residues" evidence="1">
    <location>
        <begin position="635"/>
        <end position="649"/>
    </location>
</feature>
<feature type="compositionally biased region" description="Polar residues" evidence="1">
    <location>
        <begin position="74"/>
        <end position="89"/>
    </location>
</feature>
<evidence type="ECO:0000259" key="2">
    <source>
        <dbReference type="Pfam" id="PF25895"/>
    </source>
</evidence>
<reference evidence="3 5" key="1">
    <citation type="journal article" date="2008" name="Science">
        <title>The Physcomitrella genome reveals evolutionary insights into the conquest of land by plants.</title>
        <authorList>
            <person name="Rensing S."/>
            <person name="Lang D."/>
            <person name="Zimmer A."/>
            <person name="Terry A."/>
            <person name="Salamov A."/>
            <person name="Shapiro H."/>
            <person name="Nishiyama T."/>
            <person name="Perroud P.-F."/>
            <person name="Lindquist E."/>
            <person name="Kamisugi Y."/>
            <person name="Tanahashi T."/>
            <person name="Sakakibara K."/>
            <person name="Fujita T."/>
            <person name="Oishi K."/>
            <person name="Shin-I T."/>
            <person name="Kuroki Y."/>
            <person name="Toyoda A."/>
            <person name="Suzuki Y."/>
            <person name="Hashimoto A."/>
            <person name="Yamaguchi K."/>
            <person name="Sugano A."/>
            <person name="Kohara Y."/>
            <person name="Fujiyama A."/>
            <person name="Anterola A."/>
            <person name="Aoki S."/>
            <person name="Ashton N."/>
            <person name="Barbazuk W.B."/>
            <person name="Barker E."/>
            <person name="Bennetzen J."/>
            <person name="Bezanilla M."/>
            <person name="Blankenship R."/>
            <person name="Cho S.H."/>
            <person name="Dutcher S."/>
            <person name="Estelle M."/>
            <person name="Fawcett J.A."/>
            <person name="Gundlach H."/>
            <person name="Hanada K."/>
            <person name="Heyl A."/>
            <person name="Hicks K.A."/>
            <person name="Hugh J."/>
            <person name="Lohr M."/>
            <person name="Mayer K."/>
            <person name="Melkozernov A."/>
            <person name="Murata T."/>
            <person name="Nelson D."/>
            <person name="Pils B."/>
            <person name="Prigge M."/>
            <person name="Reiss B."/>
            <person name="Renner T."/>
            <person name="Rombauts S."/>
            <person name="Rushton P."/>
            <person name="Sanderfoot A."/>
            <person name="Schween G."/>
            <person name="Shiu S.-H."/>
            <person name="Stueber K."/>
            <person name="Theodoulou F.L."/>
            <person name="Tu H."/>
            <person name="Van de Peer Y."/>
            <person name="Verrier P.J."/>
            <person name="Waters E."/>
            <person name="Wood A."/>
            <person name="Yang L."/>
            <person name="Cove D."/>
            <person name="Cuming A."/>
            <person name="Hasebe M."/>
            <person name="Lucas S."/>
            <person name="Mishler D.B."/>
            <person name="Reski R."/>
            <person name="Grigoriev I."/>
            <person name="Quatrano R.S."/>
            <person name="Boore J.L."/>
        </authorList>
    </citation>
    <scope>NUCLEOTIDE SEQUENCE [LARGE SCALE GENOMIC DNA]</scope>
    <source>
        <strain evidence="4 5">cv. Gransden 2004</strain>
    </source>
</reference>
<keyword evidence="5" id="KW-1185">Reference proteome</keyword>
<dbReference type="RefSeq" id="XP_073396345.1">
    <property type="nucleotide sequence ID" value="XM_073540244.1"/>
</dbReference>
<evidence type="ECO:0000256" key="1">
    <source>
        <dbReference type="SAM" id="MobiDB-lite"/>
    </source>
</evidence>
<dbReference type="Pfam" id="PF25895">
    <property type="entry name" value="WHD_plant_disease"/>
    <property type="match status" value="1"/>
</dbReference>
<name>A0A2K1J434_PHYPA</name>
<dbReference type="EMBL" id="ABEU02000017">
    <property type="protein sequence ID" value="PNR36286.1"/>
    <property type="molecule type" value="Genomic_DNA"/>
</dbReference>
<feature type="region of interest" description="Disordered" evidence="1">
    <location>
        <begin position="612"/>
        <end position="649"/>
    </location>
</feature>
<feature type="compositionally biased region" description="Low complexity" evidence="1">
    <location>
        <begin position="36"/>
        <end position="49"/>
    </location>
</feature>
<dbReference type="PANTHER" id="PTHR32472:SF11">
    <property type="entry name" value="DISEASE RESISTANCE PROTEIN (TIR-NBS CLASS)"/>
    <property type="match status" value="1"/>
</dbReference>
<dbReference type="InterPro" id="IPR058874">
    <property type="entry name" value="WHD_plant"/>
</dbReference>
<dbReference type="FunCoup" id="A0A2K1J434">
    <property type="interactions" value="1462"/>
</dbReference>
<feature type="compositionally biased region" description="Pro residues" evidence="1">
    <location>
        <begin position="220"/>
        <end position="229"/>
    </location>
</feature>
<dbReference type="SUPFAM" id="SSF52540">
    <property type="entry name" value="P-loop containing nucleoside triphosphate hydrolases"/>
    <property type="match status" value="1"/>
</dbReference>
<dbReference type="Gramene" id="Pp3c17_15630V3.2">
    <property type="protein sequence ID" value="Pp3c17_15630V3.2"/>
    <property type="gene ID" value="Pp3c17_15630"/>
</dbReference>
<feature type="compositionally biased region" description="Basic and acidic residues" evidence="1">
    <location>
        <begin position="274"/>
        <end position="289"/>
    </location>
</feature>
<evidence type="ECO:0000313" key="5">
    <source>
        <dbReference type="Proteomes" id="UP000006727"/>
    </source>
</evidence>
<feature type="domain" description="Plant disease resistance WDH" evidence="2">
    <location>
        <begin position="913"/>
        <end position="1015"/>
    </location>
</feature>
<dbReference type="EnsemblPlants" id="Pp3c17_15630V3.1">
    <property type="protein sequence ID" value="Pp3c17_15630V3.1"/>
    <property type="gene ID" value="Pp3c17_15630"/>
</dbReference>
<dbReference type="PaxDb" id="3218-PP1S98_221V6.1"/>
<gene>
    <name evidence="4" type="primary">LOC112294448</name>
    <name evidence="3" type="ORF">PHYPA_022137</name>
</gene>
<feature type="compositionally biased region" description="Basic and acidic residues" evidence="1">
    <location>
        <begin position="612"/>
        <end position="626"/>
    </location>
</feature>
<dbReference type="Proteomes" id="UP000006727">
    <property type="component" value="Chromosome 17"/>
</dbReference>
<dbReference type="InterPro" id="IPR035897">
    <property type="entry name" value="Toll_tir_struct_dom_sf"/>
</dbReference>
<organism evidence="3">
    <name type="scientific">Physcomitrium patens</name>
    <name type="common">Spreading-leaved earth moss</name>
    <name type="synonym">Physcomitrella patens</name>
    <dbReference type="NCBI Taxonomy" id="3218"/>
    <lineage>
        <taxon>Eukaryota</taxon>
        <taxon>Viridiplantae</taxon>
        <taxon>Streptophyta</taxon>
        <taxon>Embryophyta</taxon>
        <taxon>Bryophyta</taxon>
        <taxon>Bryophytina</taxon>
        <taxon>Bryopsida</taxon>
        <taxon>Funariidae</taxon>
        <taxon>Funariales</taxon>
        <taxon>Funariaceae</taxon>
        <taxon>Physcomitrium</taxon>
    </lineage>
</organism>
<evidence type="ECO:0000313" key="3">
    <source>
        <dbReference type="EMBL" id="PNR36286.1"/>
    </source>
</evidence>
<dbReference type="PANTHER" id="PTHR32472">
    <property type="entry name" value="DNA REPAIR PROTEIN RADA"/>
    <property type="match status" value="1"/>
</dbReference>
<dbReference type="EnsemblPlants" id="Pp3c17_15630V3.2">
    <property type="protein sequence ID" value="Pp3c17_15630V3.2"/>
    <property type="gene ID" value="Pp3c17_15630"/>
</dbReference>
<dbReference type="OrthoDB" id="626167at2759"/>
<dbReference type="AlphaFoldDB" id="A0A2K1J434"/>
<protein>
    <recommendedName>
        <fullName evidence="2">Plant disease resistance WDH domain-containing protein</fullName>
    </recommendedName>
</protein>
<dbReference type="SUPFAM" id="SSF52200">
    <property type="entry name" value="Toll/Interleukin receptor TIR domain"/>
    <property type="match status" value="1"/>
</dbReference>
<dbReference type="RefSeq" id="XP_024400633.1">
    <property type="nucleotide sequence ID" value="XM_024544865.2"/>
</dbReference>
<dbReference type="STRING" id="3218.A0A2K1J434"/>
<feature type="compositionally biased region" description="Low complexity" evidence="1">
    <location>
        <begin position="230"/>
        <end position="241"/>
    </location>
</feature>
<dbReference type="KEGG" id="ppp:112294448"/>
<accession>A0A2K1J434</accession>
<proteinExistence type="predicted"/>
<dbReference type="GO" id="GO:0000725">
    <property type="term" value="P:recombinational repair"/>
    <property type="evidence" value="ECO:0000318"/>
    <property type="project" value="GO_Central"/>
</dbReference>
<feature type="compositionally biased region" description="Basic and acidic residues" evidence="1">
    <location>
        <begin position="557"/>
        <end position="567"/>
    </location>
</feature>
<dbReference type="Gramene" id="Pp3c17_15630V3.1">
    <property type="protein sequence ID" value="Pp3c17_15630V3.1"/>
    <property type="gene ID" value="Pp3c17_15630"/>
</dbReference>
<sequence>MEVEHEGSSTPQTSGGQSSQLPLEKESPPPVLSATSGVSAARLSSSSGSVWESTGEKGHQATSFASPAIPPNNPLSTQVRPSRVFSESSEPLFEPDELPRPADESVDYEAGAKEILSTSPEYFSLEHPTFVAVVEQLSPSIILPHSAAQDSQTLSDLPVSSTCSDTVVSSGIRSKELQVSSLQLSLFNSAIVPEKQTFEGLSVETSTPLTAHSHGMSSEPPTPGSPPLPSQTSPAPSPAQLHDISEPHRSPSLKVASTGPSQSTSTSPVALSLPRRDTTGRYSFRESEHQKRRNQPALLGGPSSSSRGNTTEEKKAAENDLSSLETSSKNCDVYIGLFGTDLLLARYAKWMHAELESHGTSCFIADRSLYSEQRSHDIALSVLHSVTFGVVLITKKAFRNPYTIEEISIFLDRGNLVPVFFDVAPPDCLMRDIVEKRGEIWEVDGGELWSVYKGGEKSWSDAVEGLLTVEDRRVEANWRNWRESIRQVGRLVGSSLGRHSAADIEDQREAHEELPWPRNAYFAGREKELKVVDKMLFSGGNATTVDSSGTVAQTLARRSDDSSKAETEDLEATRLSNYGESHEEIVVWPYQSSGQFSGLCRDPFQTQSQLERGREGFSGNLKEHSGSRRGTWGRSSREQKRRDSNDRRGENDKFRFSHYCVVTGAPGIGKSELALEYAYRNAQKFEMVLWVNGESRYLRQNYLNLSSVLGVDVGSTENQSQTGNTTGRGRVMTFDEREAEAVQTIRHKLQTDIPYLLIIDNLDAERDPLDGRDLTELLPRPGSATHVIITTRLPRVMHFDISLELPHLSSFEALTLMRDGKWEERSFSVQQIDKFKEFEDKLGRLPFGLAIVGRLINEFDMKPSEILAKMGTVETKKSSFTSNSMGRDDMVLRSNTFLVKLLDVCFNLMAGGTGAKSLAVRMAYVGGWFGPSPCPLWLLALAANKLEKELGGRTNFFISMLSCWMSTSNGRSEADARDLLTRLGLARASARDDSLYFPDIIQSYCQMRGGEPAARCFVRAVRKSGSVVLHYNHFWAAAYLVLRFGSEPAVVEMQVPDLIIFARRLVLPLAQRAFNTFSRCSAAVEVLHLCYVLLEEVEKSYVSQINQDRWDQSLCWRSGNAGPSHQVDEYEWRDLTLLKAHLLESRAKLLMRGGQYDAGEELCRTCISIRLVMLGADHPETLAAQETFSKIKSATEVPHKLHRNLLILD</sequence>
<feature type="region of interest" description="Disordered" evidence="1">
    <location>
        <begin position="208"/>
        <end position="322"/>
    </location>
</feature>
<dbReference type="Gene3D" id="3.40.50.10140">
    <property type="entry name" value="Toll/interleukin-1 receptor homology (TIR) domain"/>
    <property type="match status" value="1"/>
</dbReference>
<reference evidence="4" key="3">
    <citation type="submission" date="2020-12" db="UniProtKB">
        <authorList>
            <consortium name="EnsemblPlants"/>
        </authorList>
    </citation>
    <scope>IDENTIFICATION</scope>
</reference>
<evidence type="ECO:0000313" key="4">
    <source>
        <dbReference type="EnsemblPlants" id="Pp3c17_15630V3.1"/>
    </source>
</evidence>
<reference evidence="3 5" key="2">
    <citation type="journal article" date="2018" name="Plant J.">
        <title>The Physcomitrella patens chromosome-scale assembly reveals moss genome structure and evolution.</title>
        <authorList>
            <person name="Lang D."/>
            <person name="Ullrich K.K."/>
            <person name="Murat F."/>
            <person name="Fuchs J."/>
            <person name="Jenkins J."/>
            <person name="Haas F.B."/>
            <person name="Piednoel M."/>
            <person name="Gundlach H."/>
            <person name="Van Bel M."/>
            <person name="Meyberg R."/>
            <person name="Vives C."/>
            <person name="Morata J."/>
            <person name="Symeonidi A."/>
            <person name="Hiss M."/>
            <person name="Muchero W."/>
            <person name="Kamisugi Y."/>
            <person name="Saleh O."/>
            <person name="Blanc G."/>
            <person name="Decker E.L."/>
            <person name="van Gessel N."/>
            <person name="Grimwood J."/>
            <person name="Hayes R.D."/>
            <person name="Graham S.W."/>
            <person name="Gunter L.E."/>
            <person name="McDaniel S.F."/>
            <person name="Hoernstein S.N.W."/>
            <person name="Larsson A."/>
            <person name="Li F.W."/>
            <person name="Perroud P.F."/>
            <person name="Phillips J."/>
            <person name="Ranjan P."/>
            <person name="Rokshar D.S."/>
            <person name="Rothfels C.J."/>
            <person name="Schneider L."/>
            <person name="Shu S."/>
            <person name="Stevenson D.W."/>
            <person name="Thummler F."/>
            <person name="Tillich M."/>
            <person name="Villarreal Aguilar J.C."/>
            <person name="Widiez T."/>
            <person name="Wong G.K."/>
            <person name="Wymore A."/>
            <person name="Zhang Y."/>
            <person name="Zimmer A.D."/>
            <person name="Quatrano R.S."/>
            <person name="Mayer K.F.X."/>
            <person name="Goodstein D."/>
            <person name="Casacuberta J.M."/>
            <person name="Vandepoele K."/>
            <person name="Reski R."/>
            <person name="Cuming A.C."/>
            <person name="Tuskan G.A."/>
            <person name="Maumus F."/>
            <person name="Salse J."/>
            <person name="Schmutz J."/>
            <person name="Rensing S.A."/>
        </authorList>
    </citation>
    <scope>NUCLEOTIDE SEQUENCE [LARGE SCALE GENOMIC DNA]</scope>
    <source>
        <strain evidence="4 5">cv. Gransden 2004</strain>
    </source>
</reference>
<feature type="compositionally biased region" description="Low complexity" evidence="1">
    <location>
        <begin position="257"/>
        <end position="268"/>
    </location>
</feature>